<dbReference type="Gene3D" id="3.20.20.60">
    <property type="entry name" value="Phosphoenolpyruvate-binding domains"/>
    <property type="match status" value="1"/>
</dbReference>
<dbReference type="EC" id="2.1.2.11" evidence="7"/>
<dbReference type="PIRSF" id="PIRSF000388">
    <property type="entry name" value="Pantoate_hydroxy_MeTrfase"/>
    <property type="match status" value="1"/>
</dbReference>
<comment type="pathway">
    <text evidence="1 7">Cofactor biosynthesis; (R)-pantothenate biosynthesis; (R)-pantoate from 3-methyl-2-oxobutanoate: step 1/2.</text>
</comment>
<dbReference type="GO" id="GO:0015940">
    <property type="term" value="P:pantothenate biosynthetic process"/>
    <property type="evidence" value="ECO:0007669"/>
    <property type="project" value="UniProtKB-UniRule"/>
</dbReference>
<evidence type="ECO:0000256" key="9">
    <source>
        <dbReference type="PIRSR" id="PIRSR000388-2"/>
    </source>
</evidence>
<dbReference type="PANTHER" id="PTHR20881">
    <property type="entry name" value="3-METHYL-2-OXOBUTANOATE HYDROXYMETHYLTRANSFERASE"/>
    <property type="match status" value="1"/>
</dbReference>
<evidence type="ECO:0000256" key="1">
    <source>
        <dbReference type="ARBA" id="ARBA00005033"/>
    </source>
</evidence>
<dbReference type="NCBIfam" id="TIGR00222">
    <property type="entry name" value="panB"/>
    <property type="match status" value="1"/>
</dbReference>
<evidence type="ECO:0000256" key="5">
    <source>
        <dbReference type="ARBA" id="ARBA00022679"/>
    </source>
</evidence>
<proteinExistence type="inferred from homology"/>
<evidence type="ECO:0000256" key="7">
    <source>
        <dbReference type="HAMAP-Rule" id="MF_00156"/>
    </source>
</evidence>
<organism evidence="11">
    <name type="scientific">Dehalogenimonas sp. 4OHTPN</name>
    <dbReference type="NCBI Taxonomy" id="3166643"/>
    <lineage>
        <taxon>Bacteria</taxon>
        <taxon>Bacillati</taxon>
        <taxon>Chloroflexota</taxon>
        <taxon>Dehalococcoidia</taxon>
        <taxon>Dehalococcoidales</taxon>
        <taxon>Dehalococcoidaceae</taxon>
        <taxon>Dehalogenimonas</taxon>
    </lineage>
</organism>
<feature type="binding site" evidence="7 10">
    <location>
        <position position="83"/>
    </location>
    <ligand>
        <name>Mg(2+)</name>
        <dbReference type="ChEBI" id="CHEBI:18420"/>
    </ligand>
</feature>
<keyword evidence="5 7" id="KW-0808">Transferase</keyword>
<comment type="subunit">
    <text evidence="3 7">Homodecamer; pentamer of dimers.</text>
</comment>
<comment type="function">
    <text evidence="6 7">Catalyzes the reversible reaction in which hydroxymethyl group from 5,10-methylenetetrahydrofolate is transferred onto alpha-ketoisovalerate to form ketopantoate.</text>
</comment>
<evidence type="ECO:0000256" key="4">
    <source>
        <dbReference type="ARBA" id="ARBA00022655"/>
    </source>
</evidence>
<keyword evidence="4 7" id="KW-0566">Pantothenate biosynthesis</keyword>
<comment type="cofactor">
    <cofactor evidence="7 10">
        <name>Mg(2+)</name>
        <dbReference type="ChEBI" id="CHEBI:18420"/>
    </cofactor>
    <text evidence="7 10">Binds 1 Mg(2+) ion per subunit.</text>
</comment>
<feature type="binding site" evidence="7 9">
    <location>
        <position position="113"/>
    </location>
    <ligand>
        <name>3-methyl-2-oxobutanoate</name>
        <dbReference type="ChEBI" id="CHEBI:11851"/>
    </ligand>
</feature>
<feature type="binding site" evidence="7 10">
    <location>
        <position position="44"/>
    </location>
    <ligand>
        <name>Mg(2+)</name>
        <dbReference type="ChEBI" id="CHEBI:18420"/>
    </ligand>
</feature>
<gene>
    <name evidence="7 11" type="primary">panB</name>
    <name evidence="11" type="ORF">ABV300_06615</name>
</gene>
<dbReference type="HAMAP" id="MF_00156">
    <property type="entry name" value="PanB"/>
    <property type="match status" value="1"/>
</dbReference>
<keyword evidence="7 10" id="KW-0479">Metal-binding</keyword>
<keyword evidence="7" id="KW-0963">Cytoplasm</keyword>
<dbReference type="GO" id="GO:0005737">
    <property type="term" value="C:cytoplasm"/>
    <property type="evidence" value="ECO:0007669"/>
    <property type="project" value="UniProtKB-SubCell"/>
</dbReference>
<feature type="binding site" evidence="7 9">
    <location>
        <position position="83"/>
    </location>
    <ligand>
        <name>3-methyl-2-oxobutanoate</name>
        <dbReference type="ChEBI" id="CHEBI:11851"/>
    </ligand>
</feature>
<dbReference type="InterPro" id="IPR015813">
    <property type="entry name" value="Pyrv/PenolPyrv_kinase-like_dom"/>
</dbReference>
<dbReference type="NCBIfam" id="NF001452">
    <property type="entry name" value="PRK00311.1"/>
    <property type="match status" value="1"/>
</dbReference>
<evidence type="ECO:0000256" key="2">
    <source>
        <dbReference type="ARBA" id="ARBA00008676"/>
    </source>
</evidence>
<comment type="subcellular location">
    <subcellularLocation>
        <location evidence="7">Cytoplasm</location>
    </subcellularLocation>
</comment>
<evidence type="ECO:0000256" key="8">
    <source>
        <dbReference type="PIRSR" id="PIRSR000388-1"/>
    </source>
</evidence>
<dbReference type="Pfam" id="PF02548">
    <property type="entry name" value="Pantoate_transf"/>
    <property type="match status" value="1"/>
</dbReference>
<comment type="similarity">
    <text evidence="2 7">Belongs to the PanB family.</text>
</comment>
<reference evidence="11" key="1">
    <citation type="submission" date="2024-06" db="EMBL/GenBank/DDBJ databases">
        <title>A Novel Isolate, Dehalogenimonas sp. Strain 4OHTPN, Dechlorinates Aromatic 4 Hydroxy chlorothalonil by a Novel Reductive Dehalogenase.</title>
        <authorList>
            <person name="Liu G."/>
        </authorList>
    </citation>
    <scope>NUCLEOTIDE SEQUENCE</scope>
    <source>
        <strain evidence="11">4OHTPN</strain>
    </source>
</reference>
<dbReference type="GO" id="GO:0000287">
    <property type="term" value="F:magnesium ion binding"/>
    <property type="evidence" value="ECO:0007669"/>
    <property type="project" value="TreeGrafter"/>
</dbReference>
<dbReference type="AlphaFoldDB" id="A0AAU8G7F6"/>
<name>A0AAU8G7F6_9CHLR</name>
<feature type="binding site" evidence="7 9">
    <location>
        <begin position="44"/>
        <end position="45"/>
    </location>
    <ligand>
        <name>3-methyl-2-oxobutanoate</name>
        <dbReference type="ChEBI" id="CHEBI:11851"/>
    </ligand>
</feature>
<accession>A0AAU8G7F6</accession>
<dbReference type="SUPFAM" id="SSF51621">
    <property type="entry name" value="Phosphoenolpyruvate/pyruvate domain"/>
    <property type="match status" value="1"/>
</dbReference>
<dbReference type="EMBL" id="CP159307">
    <property type="protein sequence ID" value="XCH32827.1"/>
    <property type="molecule type" value="Genomic_DNA"/>
</dbReference>
<protein>
    <recommendedName>
        <fullName evidence="7">3-methyl-2-oxobutanoate hydroxymethyltransferase</fullName>
        <ecNumber evidence="7">2.1.2.11</ecNumber>
    </recommendedName>
    <alternativeName>
        <fullName evidence="7">Ketopantoate hydroxymethyltransferase</fullName>
        <shortName evidence="7">KPHMT</shortName>
    </alternativeName>
</protein>
<keyword evidence="7 10" id="KW-0460">Magnesium</keyword>
<evidence type="ECO:0000256" key="6">
    <source>
        <dbReference type="ARBA" id="ARBA00056497"/>
    </source>
</evidence>
<dbReference type="GO" id="GO:0003864">
    <property type="term" value="F:3-methyl-2-oxobutanoate hydroxymethyltransferase activity"/>
    <property type="evidence" value="ECO:0007669"/>
    <property type="project" value="UniProtKB-UniRule"/>
</dbReference>
<dbReference type="RefSeq" id="WP_353714097.1">
    <property type="nucleotide sequence ID" value="NZ_CP159307.1"/>
</dbReference>
<feature type="binding site" evidence="7 10">
    <location>
        <position position="115"/>
    </location>
    <ligand>
        <name>Mg(2+)</name>
        <dbReference type="ChEBI" id="CHEBI:18420"/>
    </ligand>
</feature>
<dbReference type="FunFam" id="3.20.20.60:FF:000003">
    <property type="entry name" value="3-methyl-2-oxobutanoate hydroxymethyltransferase"/>
    <property type="match status" value="1"/>
</dbReference>
<dbReference type="CDD" id="cd06557">
    <property type="entry name" value="KPHMT-like"/>
    <property type="match status" value="1"/>
</dbReference>
<sequence>MRTTVQQVKDYKARGERFAMLTAYDYSTAKIIDAAGIPIILVGDSLGTVVLGYESTIPVTMDDMIHHTKAVVRGSSKAMVVGDMPFMTYHITIEETMRNAARFIQEAGAQAVKLEGGITIADKVKKLVDCGIPVMGHIGLTPQSVNQLSGYRVQGRTPEAARRLLADARALEAAGAFAIVLETMPSELSAYITSRINIPTIGIGAGPGCDGQVQVISDLLGLFTDFVPKHAGRYDKLADEIAEAVTTYASDVKSGVFPAAEHGFDMNEAVIEDLRREDEST</sequence>
<evidence type="ECO:0000313" key="11">
    <source>
        <dbReference type="EMBL" id="XCH32827.1"/>
    </source>
</evidence>
<dbReference type="InterPro" id="IPR040442">
    <property type="entry name" value="Pyrv_kinase-like_dom_sf"/>
</dbReference>
<dbReference type="PANTHER" id="PTHR20881:SF0">
    <property type="entry name" value="3-METHYL-2-OXOBUTANOATE HYDROXYMETHYLTRANSFERASE"/>
    <property type="match status" value="1"/>
</dbReference>
<comment type="catalytic activity">
    <reaction evidence="7">
        <text>(6R)-5,10-methylene-5,6,7,8-tetrahydrofolate + 3-methyl-2-oxobutanoate + H2O = 2-dehydropantoate + (6S)-5,6,7,8-tetrahydrofolate</text>
        <dbReference type="Rhea" id="RHEA:11824"/>
        <dbReference type="ChEBI" id="CHEBI:11561"/>
        <dbReference type="ChEBI" id="CHEBI:11851"/>
        <dbReference type="ChEBI" id="CHEBI:15377"/>
        <dbReference type="ChEBI" id="CHEBI:15636"/>
        <dbReference type="ChEBI" id="CHEBI:57453"/>
        <dbReference type="EC" id="2.1.2.11"/>
    </reaction>
</comment>
<evidence type="ECO:0000256" key="10">
    <source>
        <dbReference type="PIRSR" id="PIRSR000388-3"/>
    </source>
</evidence>
<dbReference type="InterPro" id="IPR003700">
    <property type="entry name" value="Pantoate_hydroxy_MeTrfase"/>
</dbReference>
<evidence type="ECO:0000256" key="3">
    <source>
        <dbReference type="ARBA" id="ARBA00011424"/>
    </source>
</evidence>
<feature type="active site" description="Proton acceptor" evidence="7 8">
    <location>
        <position position="182"/>
    </location>
</feature>